<proteinExistence type="predicted"/>
<feature type="chain" id="PRO_5042168128" description="EGF-like domain-containing protein" evidence="5">
    <location>
        <begin position="48"/>
        <end position="547"/>
    </location>
</feature>
<organism evidence="6 7">
    <name type="scientific">Fraxinus pennsylvanica</name>
    <dbReference type="NCBI Taxonomy" id="56036"/>
    <lineage>
        <taxon>Eukaryota</taxon>
        <taxon>Viridiplantae</taxon>
        <taxon>Streptophyta</taxon>
        <taxon>Embryophyta</taxon>
        <taxon>Tracheophyta</taxon>
        <taxon>Spermatophyta</taxon>
        <taxon>Magnoliopsida</taxon>
        <taxon>eudicotyledons</taxon>
        <taxon>Gunneridae</taxon>
        <taxon>Pentapetalae</taxon>
        <taxon>asterids</taxon>
        <taxon>lamiids</taxon>
        <taxon>Lamiales</taxon>
        <taxon>Oleaceae</taxon>
        <taxon>Oleeae</taxon>
        <taxon>Fraxinus</taxon>
    </lineage>
</organism>
<sequence>MTSHRYFSSSMLNIFEHSSIPPTNTMISSQIFIWVVFFLVLSSAAEADKCNRSCGEVENRVPYPFGFSDGCEIKLNCSENNGNIHIGEFLVQNLTSDRILVSLSGKCNRPIDALYPLFGTNFAVTGRNGLLLRNCSQPVNDFTIPSNLLHSIFKIDGCDFEDRNSSGNYNNTLSYYAEANDSFVEFLNYEKIRRRGNCSLLFSSVTVDWNRNGNNSTINLTENPSIALELQAQKVELGWWLPGDCNCAPNANCKHFNGTGFRCQCQKGYSGDGFPRGEGCKIVSDSNLTSGAKVGFLIGGIIAGASLVTAAAFICYCMKKRAASLRSRSSARQLLSEAAGNSSVPLYPYKEIERATNVFSEKQRLGTEIITAMKAVDFSRPQSEINLAALAIDRIGKDHIDEIIDPLLEPNRDAWTLSSIHKVAELAFRCLAFHCDTRPSMMEVADELEQIRISSCALSDENVRTGSSVTSLCSSPHNGSEQSVNATAKKAGVGSQRLIVPQMAGPAGVGLATMEEDDSSPVSVHDPLLSEQSSPPSTNSLLGNVVQ</sequence>
<feature type="compositionally biased region" description="Polar residues" evidence="3">
    <location>
        <begin position="469"/>
        <end position="486"/>
    </location>
</feature>
<dbReference type="Gene3D" id="1.10.510.10">
    <property type="entry name" value="Transferase(Phosphotransferase) domain 1"/>
    <property type="match status" value="1"/>
</dbReference>
<dbReference type="GO" id="GO:0005524">
    <property type="term" value="F:ATP binding"/>
    <property type="evidence" value="ECO:0007669"/>
    <property type="project" value="UniProtKB-KW"/>
</dbReference>
<evidence type="ECO:0000256" key="2">
    <source>
        <dbReference type="ARBA" id="ARBA00022840"/>
    </source>
</evidence>
<evidence type="ECO:0008006" key="8">
    <source>
        <dbReference type="Google" id="ProtNLM"/>
    </source>
</evidence>
<evidence type="ECO:0000313" key="7">
    <source>
        <dbReference type="Proteomes" id="UP000834106"/>
    </source>
</evidence>
<evidence type="ECO:0000256" key="5">
    <source>
        <dbReference type="SAM" id="SignalP"/>
    </source>
</evidence>
<keyword evidence="5" id="KW-0732">Signal</keyword>
<reference evidence="6" key="1">
    <citation type="submission" date="2023-05" db="EMBL/GenBank/DDBJ databases">
        <authorList>
            <person name="Huff M."/>
        </authorList>
    </citation>
    <scope>NUCLEOTIDE SEQUENCE</scope>
</reference>
<evidence type="ECO:0000256" key="1">
    <source>
        <dbReference type="ARBA" id="ARBA00022741"/>
    </source>
</evidence>
<keyword evidence="2" id="KW-0067">ATP-binding</keyword>
<dbReference type="PANTHER" id="PTHR46008">
    <property type="entry name" value="LEAF RUST 10 DISEASE-RESISTANCE LOCUS RECEPTOR-LIKE PROTEIN KINASE-LIKE 1.4"/>
    <property type="match status" value="1"/>
</dbReference>
<feature type="signal peptide" evidence="5">
    <location>
        <begin position="1"/>
        <end position="47"/>
    </location>
</feature>
<keyword evidence="4" id="KW-0812">Transmembrane</keyword>
<feature type="compositionally biased region" description="Polar residues" evidence="3">
    <location>
        <begin position="530"/>
        <end position="547"/>
    </location>
</feature>
<keyword evidence="4" id="KW-1133">Transmembrane helix</keyword>
<evidence type="ECO:0000256" key="4">
    <source>
        <dbReference type="SAM" id="Phobius"/>
    </source>
</evidence>
<feature type="transmembrane region" description="Helical" evidence="4">
    <location>
        <begin position="294"/>
        <end position="318"/>
    </location>
</feature>
<evidence type="ECO:0000313" key="6">
    <source>
        <dbReference type="EMBL" id="CAI9777470.1"/>
    </source>
</evidence>
<dbReference type="Proteomes" id="UP000834106">
    <property type="component" value="Chromosome 15"/>
</dbReference>
<name>A0AAD1ZX51_9LAMI</name>
<dbReference type="Gene3D" id="2.10.25.10">
    <property type="entry name" value="Laminin"/>
    <property type="match status" value="1"/>
</dbReference>
<keyword evidence="7" id="KW-1185">Reference proteome</keyword>
<dbReference type="GO" id="GO:0016301">
    <property type="term" value="F:kinase activity"/>
    <property type="evidence" value="ECO:0007669"/>
    <property type="project" value="TreeGrafter"/>
</dbReference>
<gene>
    <name evidence="6" type="ORF">FPE_LOCUS24900</name>
</gene>
<dbReference type="AlphaFoldDB" id="A0AAD1ZX51"/>
<dbReference type="EMBL" id="OU503050">
    <property type="protein sequence ID" value="CAI9777470.1"/>
    <property type="molecule type" value="Genomic_DNA"/>
</dbReference>
<keyword evidence="4" id="KW-0472">Membrane</keyword>
<keyword evidence="1" id="KW-0547">Nucleotide-binding</keyword>
<feature type="region of interest" description="Disordered" evidence="3">
    <location>
        <begin position="469"/>
        <end position="488"/>
    </location>
</feature>
<protein>
    <recommendedName>
        <fullName evidence="8">EGF-like domain-containing protein</fullName>
    </recommendedName>
</protein>
<evidence type="ECO:0000256" key="3">
    <source>
        <dbReference type="SAM" id="MobiDB-lite"/>
    </source>
</evidence>
<accession>A0AAD1ZX51</accession>
<feature type="region of interest" description="Disordered" evidence="3">
    <location>
        <begin position="511"/>
        <end position="547"/>
    </location>
</feature>
<dbReference type="PANTHER" id="PTHR46008:SF62">
    <property type="entry name" value="PROTEIN KINASE DOMAIN-CONTAINING PROTEIN"/>
    <property type="match status" value="1"/>
</dbReference>